<feature type="transmembrane region" description="Helical" evidence="1">
    <location>
        <begin position="189"/>
        <end position="208"/>
    </location>
</feature>
<protein>
    <recommendedName>
        <fullName evidence="4">ABC transporter permease</fullName>
    </recommendedName>
</protein>
<name>A0AAV3X7H7_9CYAN</name>
<evidence type="ECO:0000313" key="2">
    <source>
        <dbReference type="EMBL" id="GET36040.1"/>
    </source>
</evidence>
<feature type="transmembrane region" description="Helical" evidence="1">
    <location>
        <begin position="413"/>
        <end position="431"/>
    </location>
</feature>
<feature type="transmembrane region" description="Helical" evidence="1">
    <location>
        <begin position="156"/>
        <end position="177"/>
    </location>
</feature>
<feature type="transmembrane region" description="Helical" evidence="1">
    <location>
        <begin position="443"/>
        <end position="465"/>
    </location>
</feature>
<feature type="transmembrane region" description="Helical" evidence="1">
    <location>
        <begin position="254"/>
        <end position="272"/>
    </location>
</feature>
<dbReference type="RefSeq" id="WP_226575108.1">
    <property type="nucleotide sequence ID" value="NZ_BLAY01000008.1"/>
</dbReference>
<keyword evidence="1" id="KW-1133">Transmembrane helix</keyword>
<dbReference type="Proteomes" id="UP001050975">
    <property type="component" value="Unassembled WGS sequence"/>
</dbReference>
<comment type="caution">
    <text evidence="2">The sequence shown here is derived from an EMBL/GenBank/DDBJ whole genome shotgun (WGS) entry which is preliminary data.</text>
</comment>
<feature type="transmembrane region" description="Helical" evidence="1">
    <location>
        <begin position="75"/>
        <end position="93"/>
    </location>
</feature>
<keyword evidence="1" id="KW-0472">Membrane</keyword>
<reference evidence="2" key="1">
    <citation type="submission" date="2019-10" db="EMBL/GenBank/DDBJ databases">
        <title>Draft genome sequece of Microseira wollei NIES-4236.</title>
        <authorList>
            <person name="Yamaguchi H."/>
            <person name="Suzuki S."/>
            <person name="Kawachi M."/>
        </authorList>
    </citation>
    <scope>NUCLEOTIDE SEQUENCE</scope>
    <source>
        <strain evidence="2">NIES-4236</strain>
    </source>
</reference>
<keyword evidence="3" id="KW-1185">Reference proteome</keyword>
<sequence length="532" mass="59456">MLLTVFERIGESNPQLFREIKGRFIARNLWVTVICSLLGQFFLLLSLSKQTCISYVANECAQVSWEFHWQTIYRVLNWILPLLLISNGVYGLINDVAQEERKGTLNFIRFSPQTSQSILLGKILGVPSLMYLGIALAIPLHLGSALVAGLPLSSIIGIYALWVIGCFVFFNAALLYTFQYSHKIEAKNIAGGGCFLAFLLGLGYIGTIDFAFDWYNLKLIQCLTPAPGNNNLDYCQTDGLNWQWFFLPIGNQATVAYGLAFMTVSIAAYWHWQAVNRRFCSRHATLISKGQSYWLVASFELWLLGFSLAELKPVAANNFGTGFGLLFFLNPLFLLVVAFNLTPSYQALVDWSRYKHLSVNNHKYSLMRDLIWGEKSPAIVAVAINLAMTALIWLPWMLLWLQKDGSDKIQTPQLLLGWFMTMNVMLIYVAIAELLRLTKTPTWLIFASTGLSAIVLTTGTIWHLAANKLPLVQFLLVFSPFPIVSLALGGTTITFLGLVAQLGTLSLLTWQLTKKVQKIGASSSQSYLTPSP</sequence>
<organism evidence="2 3">
    <name type="scientific">Microseira wollei NIES-4236</name>
    <dbReference type="NCBI Taxonomy" id="2530354"/>
    <lineage>
        <taxon>Bacteria</taxon>
        <taxon>Bacillati</taxon>
        <taxon>Cyanobacteriota</taxon>
        <taxon>Cyanophyceae</taxon>
        <taxon>Oscillatoriophycideae</taxon>
        <taxon>Aerosakkonematales</taxon>
        <taxon>Aerosakkonemataceae</taxon>
        <taxon>Microseira</taxon>
    </lineage>
</organism>
<dbReference type="EMBL" id="BLAY01000008">
    <property type="protein sequence ID" value="GET36040.1"/>
    <property type="molecule type" value="Genomic_DNA"/>
</dbReference>
<proteinExistence type="predicted"/>
<dbReference type="AlphaFoldDB" id="A0AAV3X7H7"/>
<accession>A0AAV3X7H7</accession>
<feature type="transmembrane region" description="Helical" evidence="1">
    <location>
        <begin position="129"/>
        <end position="150"/>
    </location>
</feature>
<evidence type="ECO:0000313" key="3">
    <source>
        <dbReference type="Proteomes" id="UP001050975"/>
    </source>
</evidence>
<keyword evidence="1" id="KW-0812">Transmembrane</keyword>
<feature type="transmembrane region" description="Helical" evidence="1">
    <location>
        <begin position="293"/>
        <end position="311"/>
    </location>
</feature>
<gene>
    <name evidence="2" type="ORF">MiSe_07880</name>
</gene>
<evidence type="ECO:0008006" key="4">
    <source>
        <dbReference type="Google" id="ProtNLM"/>
    </source>
</evidence>
<evidence type="ECO:0000256" key="1">
    <source>
        <dbReference type="SAM" id="Phobius"/>
    </source>
</evidence>
<feature type="transmembrane region" description="Helical" evidence="1">
    <location>
        <begin position="323"/>
        <end position="342"/>
    </location>
</feature>
<feature type="transmembrane region" description="Helical" evidence="1">
    <location>
        <begin position="485"/>
        <end position="508"/>
    </location>
</feature>
<feature type="transmembrane region" description="Helical" evidence="1">
    <location>
        <begin position="28"/>
        <end position="47"/>
    </location>
</feature>
<feature type="transmembrane region" description="Helical" evidence="1">
    <location>
        <begin position="378"/>
        <end position="401"/>
    </location>
</feature>